<keyword evidence="3" id="KW-1185">Reference proteome</keyword>
<proteinExistence type="predicted"/>
<comment type="caution">
    <text evidence="2">The sequence shown here is derived from an EMBL/GenBank/DDBJ whole genome shotgun (WGS) entry which is preliminary data.</text>
</comment>
<accession>A0ABU6QLL3</accession>
<reference evidence="2 3" key="1">
    <citation type="journal article" date="2023" name="Plants (Basel)">
        <title>Bridging the Gap: Combining Genomics and Transcriptomics Approaches to Understand Stylosanthes scabra, an Orphan Legume from the Brazilian Caatinga.</title>
        <authorList>
            <person name="Ferreira-Neto J.R.C."/>
            <person name="da Silva M.D."/>
            <person name="Binneck E."/>
            <person name="de Melo N.F."/>
            <person name="da Silva R.H."/>
            <person name="de Melo A.L.T.M."/>
            <person name="Pandolfi V."/>
            <person name="Bustamante F.O."/>
            <person name="Brasileiro-Vidal A.C."/>
            <person name="Benko-Iseppon A.M."/>
        </authorList>
    </citation>
    <scope>NUCLEOTIDE SEQUENCE [LARGE SCALE GENOMIC DNA]</scope>
    <source>
        <tissue evidence="2">Leaves</tissue>
    </source>
</reference>
<evidence type="ECO:0000256" key="1">
    <source>
        <dbReference type="SAM" id="MobiDB-lite"/>
    </source>
</evidence>
<evidence type="ECO:0000313" key="2">
    <source>
        <dbReference type="EMBL" id="MED6112422.1"/>
    </source>
</evidence>
<sequence>PPHEPRTCRGSTVARQSASLVHRMLHSVLVPNIGSEDEDVNANGEADNGEADVVGSTKDEDMMVLRWDLDGTGTHKEEEEEESTMTLQVTVAVGRKRGLGLEF</sequence>
<evidence type="ECO:0000313" key="3">
    <source>
        <dbReference type="Proteomes" id="UP001341840"/>
    </source>
</evidence>
<dbReference type="Proteomes" id="UP001341840">
    <property type="component" value="Unassembled WGS sequence"/>
</dbReference>
<gene>
    <name evidence="2" type="ORF">PIB30_061542</name>
</gene>
<feature type="non-terminal residue" evidence="2">
    <location>
        <position position="1"/>
    </location>
</feature>
<feature type="region of interest" description="Disordered" evidence="1">
    <location>
        <begin position="35"/>
        <end position="60"/>
    </location>
</feature>
<name>A0ABU6QLL3_9FABA</name>
<organism evidence="2 3">
    <name type="scientific">Stylosanthes scabra</name>
    <dbReference type="NCBI Taxonomy" id="79078"/>
    <lineage>
        <taxon>Eukaryota</taxon>
        <taxon>Viridiplantae</taxon>
        <taxon>Streptophyta</taxon>
        <taxon>Embryophyta</taxon>
        <taxon>Tracheophyta</taxon>
        <taxon>Spermatophyta</taxon>
        <taxon>Magnoliopsida</taxon>
        <taxon>eudicotyledons</taxon>
        <taxon>Gunneridae</taxon>
        <taxon>Pentapetalae</taxon>
        <taxon>rosids</taxon>
        <taxon>fabids</taxon>
        <taxon>Fabales</taxon>
        <taxon>Fabaceae</taxon>
        <taxon>Papilionoideae</taxon>
        <taxon>50 kb inversion clade</taxon>
        <taxon>dalbergioids sensu lato</taxon>
        <taxon>Dalbergieae</taxon>
        <taxon>Pterocarpus clade</taxon>
        <taxon>Stylosanthes</taxon>
    </lineage>
</organism>
<protein>
    <submittedName>
        <fullName evidence="2">Uncharacterized protein</fullName>
    </submittedName>
</protein>
<dbReference type="EMBL" id="JASCZI010000559">
    <property type="protein sequence ID" value="MED6112422.1"/>
    <property type="molecule type" value="Genomic_DNA"/>
</dbReference>